<proteinExistence type="predicted"/>
<accession>A0A972JKS8</accession>
<name>A0A972JKS8_9GAMM</name>
<protein>
    <submittedName>
        <fullName evidence="2">VOC family protein</fullName>
    </submittedName>
</protein>
<dbReference type="AlphaFoldDB" id="A0A972JKS8"/>
<comment type="caution">
    <text evidence="2">The sequence shown here is derived from an EMBL/GenBank/DDBJ whole genome shotgun (WGS) entry which is preliminary data.</text>
</comment>
<keyword evidence="3" id="KW-1185">Reference proteome</keyword>
<dbReference type="InterPro" id="IPR051332">
    <property type="entry name" value="Fosfomycin_Res_Enzymes"/>
</dbReference>
<dbReference type="EMBL" id="JAAXYH010000013">
    <property type="protein sequence ID" value="NMH66515.1"/>
    <property type="molecule type" value="Genomic_DNA"/>
</dbReference>
<organism evidence="2 3">
    <name type="scientific">Shewanella salipaludis</name>
    <dbReference type="NCBI Taxonomy" id="2723052"/>
    <lineage>
        <taxon>Bacteria</taxon>
        <taxon>Pseudomonadati</taxon>
        <taxon>Pseudomonadota</taxon>
        <taxon>Gammaproteobacteria</taxon>
        <taxon>Alteromonadales</taxon>
        <taxon>Shewanellaceae</taxon>
        <taxon>Shewanella</taxon>
    </lineage>
</organism>
<evidence type="ECO:0000259" key="1">
    <source>
        <dbReference type="PROSITE" id="PS51819"/>
    </source>
</evidence>
<dbReference type="Proteomes" id="UP000737113">
    <property type="component" value="Unassembled WGS sequence"/>
</dbReference>
<feature type="domain" description="VOC" evidence="1">
    <location>
        <begin position="3"/>
        <end position="127"/>
    </location>
</feature>
<dbReference type="PANTHER" id="PTHR36113">
    <property type="entry name" value="LYASE, PUTATIVE-RELATED-RELATED"/>
    <property type="match status" value="1"/>
</dbReference>
<evidence type="ECO:0000313" key="3">
    <source>
        <dbReference type="Proteomes" id="UP000737113"/>
    </source>
</evidence>
<reference evidence="2" key="1">
    <citation type="submission" date="2020-04" db="EMBL/GenBank/DDBJ databases">
        <title>Description of Shewanella salipaludis sp. nov., isolated from a salt marsh.</title>
        <authorList>
            <person name="Park S."/>
            <person name="Yoon J.-H."/>
        </authorList>
    </citation>
    <scope>NUCLEOTIDE SEQUENCE</scope>
    <source>
        <strain evidence="2">SHSM-M6</strain>
    </source>
</reference>
<dbReference type="SUPFAM" id="SSF54593">
    <property type="entry name" value="Glyoxalase/Bleomycin resistance protein/Dihydroxybiphenyl dioxygenase"/>
    <property type="match status" value="1"/>
</dbReference>
<dbReference type="InterPro" id="IPR029068">
    <property type="entry name" value="Glyas_Bleomycin-R_OHBP_Dase"/>
</dbReference>
<dbReference type="Gene3D" id="3.10.180.10">
    <property type="entry name" value="2,3-Dihydroxybiphenyl 1,2-Dioxygenase, domain 1"/>
    <property type="match status" value="1"/>
</dbReference>
<dbReference type="PANTHER" id="PTHR36113:SF3">
    <property type="entry name" value="SLL5075 PROTEIN"/>
    <property type="match status" value="1"/>
</dbReference>
<dbReference type="InterPro" id="IPR004360">
    <property type="entry name" value="Glyas_Fos-R_dOase_dom"/>
</dbReference>
<dbReference type="PROSITE" id="PS51819">
    <property type="entry name" value="VOC"/>
    <property type="match status" value="1"/>
</dbReference>
<dbReference type="CDD" id="cd06587">
    <property type="entry name" value="VOC"/>
    <property type="match status" value="1"/>
</dbReference>
<gene>
    <name evidence="2" type="ORF">HC757_15250</name>
</gene>
<dbReference type="InterPro" id="IPR037523">
    <property type="entry name" value="VOC_core"/>
</dbReference>
<sequence>MFRLEHINLVVKDIDATLDFIQTAFPDWKVRGKGSSEWYNTKRHWLHVGTDDNYITLNSASEGQNRDLRSNAPGLAHIGFCVDDLAGIASRLQQNGYEIATIGADHPHRKTLYFIDPAGFEFEFIEYLSQVSTERNQYGGETSAIQRVGSA</sequence>
<evidence type="ECO:0000313" key="2">
    <source>
        <dbReference type="EMBL" id="NMH66515.1"/>
    </source>
</evidence>
<dbReference type="Pfam" id="PF00903">
    <property type="entry name" value="Glyoxalase"/>
    <property type="match status" value="1"/>
</dbReference>
<dbReference type="RefSeq" id="WP_169565245.1">
    <property type="nucleotide sequence ID" value="NZ_JAAXYH010000013.1"/>
</dbReference>